<keyword evidence="1" id="KW-0732">Signal</keyword>
<accession>A0A1L6MW69</accession>
<dbReference type="STRING" id="1882918.BCY86_03050"/>
<dbReference type="RefSeq" id="WP_075276413.1">
    <property type="nucleotide sequence ID" value="NZ_CP016908.1"/>
</dbReference>
<keyword evidence="3" id="KW-1185">Reference proteome</keyword>
<evidence type="ECO:0008006" key="4">
    <source>
        <dbReference type="Google" id="ProtNLM"/>
    </source>
</evidence>
<feature type="signal peptide" evidence="1">
    <location>
        <begin position="1"/>
        <end position="24"/>
    </location>
</feature>
<dbReference type="EMBL" id="CP016908">
    <property type="protein sequence ID" value="APR99766.1"/>
    <property type="molecule type" value="Genomic_DNA"/>
</dbReference>
<feature type="chain" id="PRO_5012137281" description="DUF4390 domain-containing protein" evidence="1">
    <location>
        <begin position="25"/>
        <end position="216"/>
    </location>
</feature>
<evidence type="ECO:0000256" key="1">
    <source>
        <dbReference type="SAM" id="SignalP"/>
    </source>
</evidence>
<dbReference type="KEGG" id="pabo:BCY86_03050"/>
<protein>
    <recommendedName>
        <fullName evidence="4">DUF4390 domain-containing protein</fullName>
    </recommendedName>
</protein>
<evidence type="ECO:0000313" key="3">
    <source>
        <dbReference type="Proteomes" id="UP000185544"/>
    </source>
</evidence>
<dbReference type="OrthoDB" id="5507386at2"/>
<evidence type="ECO:0000313" key="2">
    <source>
        <dbReference type="EMBL" id="APR99766.1"/>
    </source>
</evidence>
<reference evidence="2 3" key="1">
    <citation type="submission" date="2016-08" db="EMBL/GenBank/DDBJ databases">
        <title>Identification and validation of antigenic proteins from Pajaroellobacter abortibovis using de-novo genome sequence assembly and reverse vaccinology.</title>
        <authorList>
            <person name="Welly B.T."/>
            <person name="Miller M.R."/>
            <person name="Stott J.L."/>
            <person name="Blanchard M.T."/>
            <person name="Islas-Trejo A.D."/>
            <person name="O'Rourke S.M."/>
            <person name="Young A.E."/>
            <person name="Medrano J.F."/>
            <person name="Van Eenennaam A.L."/>
        </authorList>
    </citation>
    <scope>NUCLEOTIDE SEQUENCE [LARGE SCALE GENOMIC DNA]</scope>
    <source>
        <strain evidence="2 3">BTF92-0548A/99-0131</strain>
    </source>
</reference>
<dbReference type="Proteomes" id="UP000185544">
    <property type="component" value="Chromosome"/>
</dbReference>
<organism evidence="2 3">
    <name type="scientific">Pajaroellobacter abortibovis</name>
    <dbReference type="NCBI Taxonomy" id="1882918"/>
    <lineage>
        <taxon>Bacteria</taxon>
        <taxon>Pseudomonadati</taxon>
        <taxon>Myxococcota</taxon>
        <taxon>Polyangia</taxon>
        <taxon>Polyangiales</taxon>
        <taxon>Polyangiaceae</taxon>
    </lineage>
</organism>
<name>A0A1L6MW69_9BACT</name>
<gene>
    <name evidence="2" type="ORF">BCY86_03050</name>
</gene>
<sequence length="216" mass="24724">MREKRHCRWFVLLFFGLQPSALKAADTSPQDLPLRSASFRWDGTLLRVSFSYRDLVDGPTVHKLVSGIPVLIRTRVDVIRKKDQFPVAFFVYSCHVVYDLWDEVYRITISQSGRENKSAALGVEGILHQCAEGRDWPIVSRTLLKENKTYFLRVLSEIDPTDPELLAEVRRWIGPPLGTHWLDPGGALFASFAKLFVRKIGGSERHILFRTPPLPH</sequence>
<dbReference type="AlphaFoldDB" id="A0A1L6MW69"/>
<proteinExistence type="predicted"/>